<keyword evidence="1" id="KW-0812">Transmembrane</keyword>
<dbReference type="AlphaFoldDB" id="A0AAU8JA93"/>
<feature type="transmembrane region" description="Helical" evidence="1">
    <location>
        <begin position="24"/>
        <end position="43"/>
    </location>
</feature>
<name>A0AAU8JA93_9CYAN</name>
<evidence type="ECO:0000313" key="2">
    <source>
        <dbReference type="EMBL" id="XCM35468.1"/>
    </source>
</evidence>
<feature type="transmembrane region" description="Helical" evidence="1">
    <location>
        <begin position="78"/>
        <end position="103"/>
    </location>
</feature>
<accession>A0AAU8JA93</accession>
<dbReference type="RefSeq" id="WP_190878553.1">
    <property type="nucleotide sequence ID" value="NZ_CP159837.1"/>
</dbReference>
<organism evidence="2">
    <name type="scientific">Planktothricoides raciborskii GIHE-MW2</name>
    <dbReference type="NCBI Taxonomy" id="2792601"/>
    <lineage>
        <taxon>Bacteria</taxon>
        <taxon>Bacillati</taxon>
        <taxon>Cyanobacteriota</taxon>
        <taxon>Cyanophyceae</taxon>
        <taxon>Oscillatoriophycideae</taxon>
        <taxon>Oscillatoriales</taxon>
        <taxon>Oscillatoriaceae</taxon>
        <taxon>Planktothricoides</taxon>
    </lineage>
</organism>
<dbReference type="EMBL" id="CP159837">
    <property type="protein sequence ID" value="XCM35468.1"/>
    <property type="molecule type" value="Genomic_DNA"/>
</dbReference>
<sequence>MSEPQSEPQKETSQEKYGFLTPKFILAIGGVIALWILAITIAVKGDNFLCLLSICSSNPHATTPFAELVPVTAAGLTVLLMAGVFGMSILPALGLGAISFLIFQFIH</sequence>
<evidence type="ECO:0000256" key="1">
    <source>
        <dbReference type="SAM" id="Phobius"/>
    </source>
</evidence>
<protein>
    <submittedName>
        <fullName evidence="2">Uncharacterized protein</fullName>
    </submittedName>
</protein>
<keyword evidence="1" id="KW-1133">Transmembrane helix</keyword>
<proteinExistence type="predicted"/>
<gene>
    <name evidence="2" type="ORF">ABWT76_004152</name>
</gene>
<keyword evidence="1" id="KW-0472">Membrane</keyword>
<reference evidence="2" key="1">
    <citation type="submission" date="2024-07" db="EMBL/GenBank/DDBJ databases">
        <authorList>
            <person name="Kim Y.J."/>
            <person name="Jeong J.Y."/>
        </authorList>
    </citation>
    <scope>NUCLEOTIDE SEQUENCE</scope>
    <source>
        <strain evidence="2">GIHE-MW2</strain>
    </source>
</reference>